<evidence type="ECO:0000259" key="3">
    <source>
        <dbReference type="Pfam" id="PF02737"/>
    </source>
</evidence>
<dbReference type="GO" id="GO:0070403">
    <property type="term" value="F:NAD+ binding"/>
    <property type="evidence" value="ECO:0007669"/>
    <property type="project" value="InterPro"/>
</dbReference>
<name>A0A926Y2Z3_9BACT</name>
<dbReference type="InterPro" id="IPR008927">
    <property type="entry name" value="6-PGluconate_DH-like_C_sf"/>
</dbReference>
<dbReference type="InterPro" id="IPR036291">
    <property type="entry name" value="NAD(P)-bd_dom_sf"/>
</dbReference>
<dbReference type="PANTHER" id="PTHR48075:SF5">
    <property type="entry name" value="3-HYDROXYBUTYRYL-COA DEHYDROGENASE"/>
    <property type="match status" value="1"/>
</dbReference>
<dbReference type="InterPro" id="IPR013328">
    <property type="entry name" value="6PGD_dom2"/>
</dbReference>
<proteinExistence type="predicted"/>
<protein>
    <submittedName>
        <fullName evidence="4">3-hydroxyacyl-CoA dehydrogenase</fullName>
    </submittedName>
</protein>
<sequence length="325" mass="36522">MNVVGSPKETILLLGSDKLTYSIAACLQKAGFTVMLSTTDVAKAQTITDRHRLDSSTYEGNNYAYSNLIIRKEPDFSVDIDLAILITEENLAVKKQAISGLEKNISANTIIAVNTESIPLRSLQENVAEPGRIIGVNWTEPAHTTFFLEIIANQSTRKSCIDYVATMARQRWGKDPYVIQRETGVRMKLMAALIREAFYLVENGYASVEDIDRACRNDAGYYLPFAGNLRYMDLMGTYAYGMVMKDLNPELSTSQNLPDFFTQRIQANDVGMDAGKGFYGYEPGEPEKWANLTRQFSFQISELMEKYPFDSQSEEVVEPVKNEVN</sequence>
<dbReference type="Gene3D" id="1.10.1040.10">
    <property type="entry name" value="N-(1-d-carboxylethyl)-l-norvaline Dehydrogenase, domain 2"/>
    <property type="match status" value="1"/>
</dbReference>
<keyword evidence="5" id="KW-1185">Reference proteome</keyword>
<gene>
    <name evidence="4" type="ORF">IC229_23000</name>
</gene>
<dbReference type="PIRSF" id="PIRSF000105">
    <property type="entry name" value="HCDH"/>
    <property type="match status" value="1"/>
</dbReference>
<feature type="domain" description="3-hydroxyacyl-CoA dehydrogenase NAD binding" evidence="3">
    <location>
        <begin position="14"/>
        <end position="179"/>
    </location>
</feature>
<keyword evidence="1" id="KW-0560">Oxidoreductase</keyword>
<comment type="caution">
    <text evidence="4">The sequence shown here is derived from an EMBL/GenBank/DDBJ whole genome shotgun (WGS) entry which is preliminary data.</text>
</comment>
<evidence type="ECO:0000313" key="5">
    <source>
        <dbReference type="Proteomes" id="UP000598820"/>
    </source>
</evidence>
<evidence type="ECO:0000256" key="1">
    <source>
        <dbReference type="ARBA" id="ARBA00023002"/>
    </source>
</evidence>
<dbReference type="AlphaFoldDB" id="A0A926Y2Z3"/>
<dbReference type="Pfam" id="PF00725">
    <property type="entry name" value="3HCDH"/>
    <property type="match status" value="1"/>
</dbReference>
<evidence type="ECO:0000259" key="2">
    <source>
        <dbReference type="Pfam" id="PF00725"/>
    </source>
</evidence>
<dbReference type="Gene3D" id="3.40.50.720">
    <property type="entry name" value="NAD(P)-binding Rossmann-like Domain"/>
    <property type="match status" value="1"/>
</dbReference>
<dbReference type="InterPro" id="IPR006108">
    <property type="entry name" value="3HC_DH_C"/>
</dbReference>
<dbReference type="InterPro" id="IPR022694">
    <property type="entry name" value="3-OHacyl-CoA_DH"/>
</dbReference>
<dbReference type="SUPFAM" id="SSF51735">
    <property type="entry name" value="NAD(P)-binding Rossmann-fold domains"/>
    <property type="match status" value="1"/>
</dbReference>
<reference evidence="4" key="1">
    <citation type="submission" date="2020-09" db="EMBL/GenBank/DDBJ databases">
        <authorList>
            <person name="Kim M.K."/>
        </authorList>
    </citation>
    <scope>NUCLEOTIDE SEQUENCE</scope>
    <source>
        <strain evidence="4">BT702</strain>
    </source>
</reference>
<dbReference type="GO" id="GO:0006631">
    <property type="term" value="P:fatty acid metabolic process"/>
    <property type="evidence" value="ECO:0007669"/>
    <property type="project" value="InterPro"/>
</dbReference>
<dbReference type="EMBL" id="JACWZY010000022">
    <property type="protein sequence ID" value="MBD2703532.1"/>
    <property type="molecule type" value="Genomic_DNA"/>
</dbReference>
<dbReference type="SUPFAM" id="SSF48179">
    <property type="entry name" value="6-phosphogluconate dehydrogenase C-terminal domain-like"/>
    <property type="match status" value="1"/>
</dbReference>
<accession>A0A926Y2Z3</accession>
<dbReference type="Proteomes" id="UP000598820">
    <property type="component" value="Unassembled WGS sequence"/>
</dbReference>
<dbReference type="Pfam" id="PF02737">
    <property type="entry name" value="3HCDH_N"/>
    <property type="match status" value="1"/>
</dbReference>
<evidence type="ECO:0000313" key="4">
    <source>
        <dbReference type="EMBL" id="MBD2703532.1"/>
    </source>
</evidence>
<dbReference type="InterPro" id="IPR006176">
    <property type="entry name" value="3-OHacyl-CoA_DH_NAD-bd"/>
</dbReference>
<dbReference type="GO" id="GO:0016616">
    <property type="term" value="F:oxidoreductase activity, acting on the CH-OH group of donors, NAD or NADP as acceptor"/>
    <property type="evidence" value="ECO:0007669"/>
    <property type="project" value="InterPro"/>
</dbReference>
<feature type="domain" description="3-hydroxyacyl-CoA dehydrogenase C-terminal" evidence="2">
    <location>
        <begin position="188"/>
        <end position="281"/>
    </location>
</feature>
<organism evidence="4 5">
    <name type="scientific">Spirosoma profusum</name>
    <dbReference type="NCBI Taxonomy" id="2771354"/>
    <lineage>
        <taxon>Bacteria</taxon>
        <taxon>Pseudomonadati</taxon>
        <taxon>Bacteroidota</taxon>
        <taxon>Cytophagia</taxon>
        <taxon>Cytophagales</taxon>
        <taxon>Cytophagaceae</taxon>
        <taxon>Spirosoma</taxon>
    </lineage>
</organism>
<dbReference type="PANTHER" id="PTHR48075">
    <property type="entry name" value="3-HYDROXYACYL-COA DEHYDROGENASE FAMILY PROTEIN"/>
    <property type="match status" value="1"/>
</dbReference>